<dbReference type="PROSITE" id="PS51077">
    <property type="entry name" value="HTH_ICLR"/>
    <property type="match status" value="1"/>
</dbReference>
<organism evidence="6 7">
    <name type="scientific">Parasedimentitalea maritima</name>
    <dbReference type="NCBI Taxonomy" id="2578117"/>
    <lineage>
        <taxon>Bacteria</taxon>
        <taxon>Pseudomonadati</taxon>
        <taxon>Pseudomonadota</taxon>
        <taxon>Alphaproteobacteria</taxon>
        <taxon>Rhodobacterales</taxon>
        <taxon>Paracoccaceae</taxon>
        <taxon>Parasedimentitalea</taxon>
    </lineage>
</organism>
<dbReference type="Gene3D" id="1.10.10.10">
    <property type="entry name" value="Winged helix-like DNA-binding domain superfamily/Winged helix DNA-binding domain"/>
    <property type="match status" value="1"/>
</dbReference>
<reference evidence="6 7" key="1">
    <citation type="submission" date="2019-12" db="EMBL/GenBank/DDBJ databases">
        <authorList>
            <person name="Zhang Y.-J."/>
        </authorList>
    </citation>
    <scope>NUCLEOTIDE SEQUENCE [LARGE SCALE GENOMIC DNA]</scope>
    <source>
        <strain evidence="6 7">H18S-6</strain>
    </source>
</reference>
<dbReference type="SUPFAM" id="SSF46785">
    <property type="entry name" value="Winged helix' DNA-binding domain"/>
    <property type="match status" value="1"/>
</dbReference>
<dbReference type="Proteomes" id="UP000441586">
    <property type="component" value="Unassembled WGS sequence"/>
</dbReference>
<dbReference type="SUPFAM" id="SSF55781">
    <property type="entry name" value="GAF domain-like"/>
    <property type="match status" value="1"/>
</dbReference>
<dbReference type="PANTHER" id="PTHR30136:SF35">
    <property type="entry name" value="HTH-TYPE TRANSCRIPTIONAL REGULATOR RV1719"/>
    <property type="match status" value="1"/>
</dbReference>
<dbReference type="Pfam" id="PF01614">
    <property type="entry name" value="IclR_C"/>
    <property type="match status" value="1"/>
</dbReference>
<dbReference type="EMBL" id="WSFO01000011">
    <property type="protein sequence ID" value="KAE9627964.1"/>
    <property type="molecule type" value="Genomic_DNA"/>
</dbReference>
<dbReference type="GO" id="GO:0003677">
    <property type="term" value="F:DNA binding"/>
    <property type="evidence" value="ECO:0007669"/>
    <property type="project" value="UniProtKB-KW"/>
</dbReference>
<evidence type="ECO:0000259" key="4">
    <source>
        <dbReference type="PROSITE" id="PS51077"/>
    </source>
</evidence>
<keyword evidence="1" id="KW-0805">Transcription regulation</keyword>
<dbReference type="GO" id="GO:0003700">
    <property type="term" value="F:DNA-binding transcription factor activity"/>
    <property type="evidence" value="ECO:0007669"/>
    <property type="project" value="TreeGrafter"/>
</dbReference>
<evidence type="ECO:0000256" key="2">
    <source>
        <dbReference type="ARBA" id="ARBA00023125"/>
    </source>
</evidence>
<dbReference type="Gene3D" id="3.30.450.40">
    <property type="match status" value="1"/>
</dbReference>
<name>A0A6A4RCE2_9RHOB</name>
<dbReference type="InterPro" id="IPR014757">
    <property type="entry name" value="Tscrpt_reg_IclR_C"/>
</dbReference>
<dbReference type="PANTHER" id="PTHR30136">
    <property type="entry name" value="HELIX-TURN-HELIX TRANSCRIPTIONAL REGULATOR, ICLR FAMILY"/>
    <property type="match status" value="1"/>
</dbReference>
<feature type="domain" description="HTH iclR-type" evidence="4">
    <location>
        <begin position="22"/>
        <end position="84"/>
    </location>
</feature>
<sequence>MIQKHVKRMLENSDPKQDPRYLTSVEKGFRVLDALSVNSGPMSLTEISRKTELTVPTLQRLTSTLVEAGYVQKEMSSKRYRPTVKTVDLLFSYLSRNQFANRAWPHLVKLREDLGLDVSLSVPLGSSMIYVHRLPGYSGNFENTLPGKKVPMHYSASGRCILSQKSRDEIESYVSAAEVTPLTPWSISNPAELVDEIYLCRERGYALVKQEASPGIMTIACPVIREGEAFAGISVHVPAAGTAPASFIDKVLLPVVLVSQALSSG</sequence>
<evidence type="ECO:0000259" key="5">
    <source>
        <dbReference type="PROSITE" id="PS51078"/>
    </source>
</evidence>
<evidence type="ECO:0000313" key="6">
    <source>
        <dbReference type="EMBL" id="KAE9627964.1"/>
    </source>
</evidence>
<evidence type="ECO:0000256" key="3">
    <source>
        <dbReference type="ARBA" id="ARBA00023163"/>
    </source>
</evidence>
<dbReference type="Pfam" id="PF09339">
    <property type="entry name" value="HTH_IclR"/>
    <property type="match status" value="1"/>
</dbReference>
<comment type="caution">
    <text evidence="6">The sequence shown here is derived from an EMBL/GenBank/DDBJ whole genome shotgun (WGS) entry which is preliminary data.</text>
</comment>
<dbReference type="RefSeq" id="WP_158980684.1">
    <property type="nucleotide sequence ID" value="NZ_WSFO01000011.1"/>
</dbReference>
<evidence type="ECO:0000256" key="1">
    <source>
        <dbReference type="ARBA" id="ARBA00023015"/>
    </source>
</evidence>
<dbReference type="SMART" id="SM00346">
    <property type="entry name" value="HTH_ICLR"/>
    <property type="match status" value="1"/>
</dbReference>
<dbReference type="InterPro" id="IPR029016">
    <property type="entry name" value="GAF-like_dom_sf"/>
</dbReference>
<evidence type="ECO:0000313" key="7">
    <source>
        <dbReference type="Proteomes" id="UP000441586"/>
    </source>
</evidence>
<proteinExistence type="predicted"/>
<dbReference type="InterPro" id="IPR005471">
    <property type="entry name" value="Tscrpt_reg_IclR_N"/>
</dbReference>
<feature type="domain" description="IclR-ED" evidence="5">
    <location>
        <begin position="85"/>
        <end position="265"/>
    </location>
</feature>
<dbReference type="PROSITE" id="PS51078">
    <property type="entry name" value="ICLR_ED"/>
    <property type="match status" value="1"/>
</dbReference>
<protein>
    <submittedName>
        <fullName evidence="6">Helix-turn-helix domain-containing protein</fullName>
    </submittedName>
</protein>
<dbReference type="InterPro" id="IPR036388">
    <property type="entry name" value="WH-like_DNA-bd_sf"/>
</dbReference>
<keyword evidence="3" id="KW-0804">Transcription</keyword>
<dbReference type="GO" id="GO:0045892">
    <property type="term" value="P:negative regulation of DNA-templated transcription"/>
    <property type="evidence" value="ECO:0007669"/>
    <property type="project" value="TreeGrafter"/>
</dbReference>
<keyword evidence="2" id="KW-0238">DNA-binding</keyword>
<dbReference type="AlphaFoldDB" id="A0A6A4RCE2"/>
<gene>
    <name evidence="6" type="ORF">GP644_17895</name>
</gene>
<dbReference type="InterPro" id="IPR036390">
    <property type="entry name" value="WH_DNA-bd_sf"/>
</dbReference>
<dbReference type="InterPro" id="IPR050707">
    <property type="entry name" value="HTH_MetabolicPath_Reg"/>
</dbReference>
<accession>A0A6A4RCE2</accession>